<evidence type="ECO:0000256" key="2">
    <source>
        <dbReference type="ARBA" id="ARBA00022692"/>
    </source>
</evidence>
<dbReference type="PANTHER" id="PTHR15948:SF0">
    <property type="entry name" value="GOLGI PH REGULATOR A-RELATED"/>
    <property type="match status" value="1"/>
</dbReference>
<evidence type="ECO:0000256" key="4">
    <source>
        <dbReference type="ARBA" id="ARBA00023136"/>
    </source>
</evidence>
<keyword evidence="4 6" id="KW-0472">Membrane</keyword>
<evidence type="ECO:0000313" key="10">
    <source>
        <dbReference type="Proteomes" id="UP000054144"/>
    </source>
</evidence>
<keyword evidence="3 6" id="KW-1133">Transmembrane helix</keyword>
<dbReference type="OrthoDB" id="264392at2759"/>
<feature type="transmembrane region" description="Helical" evidence="6">
    <location>
        <begin position="91"/>
        <end position="115"/>
    </location>
</feature>
<dbReference type="InterPro" id="IPR025969">
    <property type="entry name" value="ABA_GPCR_dom"/>
</dbReference>
<evidence type="ECO:0000259" key="7">
    <source>
        <dbReference type="Pfam" id="PF12430"/>
    </source>
</evidence>
<evidence type="ECO:0000259" key="8">
    <source>
        <dbReference type="Pfam" id="PF12537"/>
    </source>
</evidence>
<dbReference type="PANTHER" id="PTHR15948">
    <property type="entry name" value="G-PROTEIN COUPLED RECEPTOR 89-RELATED"/>
    <property type="match status" value="1"/>
</dbReference>
<name>A0A0D7ALU4_9AGAR</name>
<evidence type="ECO:0000256" key="5">
    <source>
        <dbReference type="SAM" id="Coils"/>
    </source>
</evidence>
<evidence type="ECO:0000256" key="1">
    <source>
        <dbReference type="ARBA" id="ARBA00004141"/>
    </source>
</evidence>
<evidence type="ECO:0000256" key="3">
    <source>
        <dbReference type="ARBA" id="ARBA00022989"/>
    </source>
</evidence>
<feature type="coiled-coil region" evidence="5">
    <location>
        <begin position="185"/>
        <end position="219"/>
    </location>
</feature>
<gene>
    <name evidence="9" type="ORF">FISHEDRAFT_35407</name>
</gene>
<evidence type="ECO:0008006" key="11">
    <source>
        <dbReference type="Google" id="ProtNLM"/>
    </source>
</evidence>
<comment type="subcellular location">
    <subcellularLocation>
        <location evidence="1">Membrane</location>
        <topology evidence="1">Multi-pass membrane protein</topology>
    </subcellularLocation>
</comment>
<feature type="domain" description="Abscisic acid G-protein coupled receptor-like" evidence="7">
    <location>
        <begin position="211"/>
        <end position="350"/>
    </location>
</feature>
<keyword evidence="2 6" id="KW-0812">Transmembrane</keyword>
<proteinExistence type="predicted"/>
<dbReference type="AlphaFoldDB" id="A0A0D7ALU4"/>
<feature type="domain" description="Golgi pH regulator conserved" evidence="8">
    <location>
        <begin position="92"/>
        <end position="148"/>
    </location>
</feature>
<keyword evidence="5" id="KW-0175">Coiled coil</keyword>
<protein>
    <recommendedName>
        <fullName evidence="11">Abscisic acid G-protein coupled receptor-like domain-containing protein</fullName>
    </recommendedName>
</protein>
<organism evidence="9 10">
    <name type="scientific">Fistulina hepatica ATCC 64428</name>
    <dbReference type="NCBI Taxonomy" id="1128425"/>
    <lineage>
        <taxon>Eukaryota</taxon>
        <taxon>Fungi</taxon>
        <taxon>Dikarya</taxon>
        <taxon>Basidiomycota</taxon>
        <taxon>Agaricomycotina</taxon>
        <taxon>Agaricomycetes</taxon>
        <taxon>Agaricomycetidae</taxon>
        <taxon>Agaricales</taxon>
        <taxon>Fistulinaceae</taxon>
        <taxon>Fistulina</taxon>
    </lineage>
</organism>
<feature type="domain" description="Abscisic acid G-protein coupled receptor-like" evidence="7">
    <location>
        <begin position="361"/>
        <end position="418"/>
    </location>
</feature>
<dbReference type="Proteomes" id="UP000054144">
    <property type="component" value="Unassembled WGS sequence"/>
</dbReference>
<sequence length="426" mass="47255">MFLLLLCQALNIFTPSARQLHWTFAILILLFLIIVLIPFIMSFVTIMGHGRRFDSVRTCFVLVLMALYLLGFSYIPVPAGVNSTDIVGLSFARLVVLGTTILGILSGFGAVSNAWDHLPWLSRQRSAPSHAQVQAVRERLTTTQVDIAMLSEQIQNQDSTTTSRQWSFNSIVSQLRGGDERAQVLRGLQALEVQMSRQLEDLEQRLTKAERERTFHGRMLNLTGFVFAAYCCLRVLSSIIHICSASTSSRTTSDLLTDLIAYAVSVLTPSATLSMDDVAIISHQISLVLVGVIILSSLRQVLRGVTRVLKVTSRNLGASLMLMVVAQLMGIYLLATIVQLRTSFPPDPVENNLFSTIPEYEGIYLLATIVQLRTSFPPDPVENNLFSTIPEYEVFGALFDWAFLITAVVSGCTRWVTEWATTDATD</sequence>
<dbReference type="InterPro" id="IPR015672">
    <property type="entry name" value="GPHR/GTG"/>
</dbReference>
<reference evidence="9 10" key="1">
    <citation type="journal article" date="2015" name="Fungal Genet. Biol.">
        <title>Evolution of novel wood decay mechanisms in Agaricales revealed by the genome sequences of Fistulina hepatica and Cylindrobasidium torrendii.</title>
        <authorList>
            <person name="Floudas D."/>
            <person name="Held B.W."/>
            <person name="Riley R."/>
            <person name="Nagy L.G."/>
            <person name="Koehler G."/>
            <person name="Ransdell A.S."/>
            <person name="Younus H."/>
            <person name="Chow J."/>
            <person name="Chiniquy J."/>
            <person name="Lipzen A."/>
            <person name="Tritt A."/>
            <person name="Sun H."/>
            <person name="Haridas S."/>
            <person name="LaButti K."/>
            <person name="Ohm R.A."/>
            <person name="Kues U."/>
            <person name="Blanchette R.A."/>
            <person name="Grigoriev I.V."/>
            <person name="Minto R.E."/>
            <person name="Hibbett D.S."/>
        </authorList>
    </citation>
    <scope>NUCLEOTIDE SEQUENCE [LARGE SCALE GENOMIC DNA]</scope>
    <source>
        <strain evidence="9 10">ATCC 64428</strain>
    </source>
</reference>
<feature type="transmembrane region" description="Helical" evidence="6">
    <location>
        <begin position="220"/>
        <end position="242"/>
    </location>
</feature>
<dbReference type="InterPro" id="IPR022535">
    <property type="entry name" value="Golgi_pH-regulator_cons_dom"/>
</dbReference>
<evidence type="ECO:0000313" key="9">
    <source>
        <dbReference type="EMBL" id="KIY52271.1"/>
    </source>
</evidence>
<accession>A0A0D7ALU4</accession>
<feature type="transmembrane region" description="Helical" evidence="6">
    <location>
        <begin position="319"/>
        <end position="338"/>
    </location>
</feature>
<feature type="transmembrane region" description="Helical" evidence="6">
    <location>
        <begin position="25"/>
        <end position="47"/>
    </location>
</feature>
<dbReference type="Pfam" id="PF12537">
    <property type="entry name" value="GPHR_N"/>
    <property type="match status" value="1"/>
</dbReference>
<dbReference type="EMBL" id="KN881644">
    <property type="protein sequence ID" value="KIY52271.1"/>
    <property type="molecule type" value="Genomic_DNA"/>
</dbReference>
<feature type="transmembrane region" description="Helical" evidence="6">
    <location>
        <begin position="278"/>
        <end position="298"/>
    </location>
</feature>
<evidence type="ECO:0000256" key="6">
    <source>
        <dbReference type="SAM" id="Phobius"/>
    </source>
</evidence>
<keyword evidence="10" id="KW-1185">Reference proteome</keyword>
<dbReference type="Pfam" id="PF12430">
    <property type="entry name" value="ABA_GPCR"/>
    <property type="match status" value="2"/>
</dbReference>
<feature type="transmembrane region" description="Helical" evidence="6">
    <location>
        <begin position="59"/>
        <end position="79"/>
    </location>
</feature>
<dbReference type="GO" id="GO:0016020">
    <property type="term" value="C:membrane"/>
    <property type="evidence" value="ECO:0007669"/>
    <property type="project" value="UniProtKB-SubCell"/>
</dbReference>